<sequence length="204" mass="21430">MHPPYQPPQPPPQQGMSTGAKIALFGCGGCGGVLFLFIVSVILLGIVASSSSSNSGSNSSGSGGTSSASTPTEEEESYTVGDAVTHGDWEITVLSVEEGVTEIAESYRTHVPQGQYVVVELRVKNVSSGPEYFEDGDQVLIDTEGAMYRRDVSASSGIDWLEVVNPGVEVEGKLAFDVPKAFELSHLLVNGEGSFSTGVRVDVK</sequence>
<evidence type="ECO:0000259" key="4">
    <source>
        <dbReference type="Pfam" id="PF11611"/>
    </source>
</evidence>
<evidence type="ECO:0000256" key="2">
    <source>
        <dbReference type="SAM" id="MobiDB-lite"/>
    </source>
</evidence>
<feature type="domain" description="DUF4352" evidence="4">
    <location>
        <begin position="78"/>
        <end position="184"/>
    </location>
</feature>
<dbReference type="eggNOG" id="COG0515">
    <property type="taxonomic scope" value="Bacteria"/>
</dbReference>
<dbReference type="InterPro" id="IPR029051">
    <property type="entry name" value="DUF4352"/>
</dbReference>
<dbReference type="Pfam" id="PF11611">
    <property type="entry name" value="DUF4352"/>
    <property type="match status" value="1"/>
</dbReference>
<organism evidence="5">
    <name type="scientific">Thermobifida fusca (strain YX)</name>
    <dbReference type="NCBI Taxonomy" id="269800"/>
    <lineage>
        <taxon>Bacteria</taxon>
        <taxon>Bacillati</taxon>
        <taxon>Actinomycetota</taxon>
        <taxon>Actinomycetes</taxon>
        <taxon>Streptosporangiales</taxon>
        <taxon>Nocardiopsidaceae</taxon>
        <taxon>Thermobifida</taxon>
    </lineage>
</organism>
<dbReference type="KEGG" id="tfu:Tfu_1602"/>
<protein>
    <recommendedName>
        <fullName evidence="4">DUF4352 domain-containing protein</fullName>
    </recommendedName>
</protein>
<gene>
    <name evidence="5" type="ordered locus">Tfu_1602</name>
</gene>
<dbReference type="EMBL" id="CP000088">
    <property type="protein sequence ID" value="AAZ55637.1"/>
    <property type="molecule type" value="Genomic_DNA"/>
</dbReference>
<accession>Q47PI2</accession>
<feature type="region of interest" description="Disordered" evidence="2">
    <location>
        <begin position="51"/>
        <end position="82"/>
    </location>
</feature>
<proteinExistence type="predicted"/>
<feature type="transmembrane region" description="Helical" evidence="3">
    <location>
        <begin position="20"/>
        <end position="47"/>
    </location>
</feature>
<dbReference type="AlphaFoldDB" id="Q47PI2"/>
<evidence type="ECO:0000256" key="1">
    <source>
        <dbReference type="ARBA" id="ARBA00022729"/>
    </source>
</evidence>
<name>Q47PI2_THEFY</name>
<keyword evidence="3" id="KW-1133">Transmembrane helix</keyword>
<dbReference type="HOGENOM" id="CLU_1342714_0_0_11"/>
<dbReference type="OrthoDB" id="3431007at2"/>
<keyword evidence="1" id="KW-0732">Signal</keyword>
<reference evidence="5" key="1">
    <citation type="submission" date="2005-07" db="EMBL/GenBank/DDBJ databases">
        <title>Complete sequence of Thermobifida fusca YX.</title>
        <authorList>
            <consortium name="US DOE Joint Genome Institute"/>
            <person name="Copeland A."/>
            <person name="Lucas S."/>
            <person name="Lapidus A."/>
            <person name="Barry K."/>
            <person name="Detter J.C."/>
            <person name="Glavina T."/>
            <person name="Hammon N."/>
            <person name="Israni S."/>
            <person name="Pitluck S."/>
            <person name="Di Bartolo G."/>
            <person name="Chain P."/>
            <person name="Schmutz J."/>
            <person name="Larimer F."/>
            <person name="Land M."/>
            <person name="Lykidis A."/>
            <person name="Richardson P."/>
        </authorList>
    </citation>
    <scope>NUCLEOTIDE SEQUENCE</scope>
    <source>
        <strain evidence="5">YX</strain>
    </source>
</reference>
<dbReference type="STRING" id="269800.Tfu_1602"/>
<feature type="compositionally biased region" description="Low complexity" evidence="2">
    <location>
        <begin position="51"/>
        <end position="70"/>
    </location>
</feature>
<evidence type="ECO:0000256" key="3">
    <source>
        <dbReference type="SAM" id="Phobius"/>
    </source>
</evidence>
<keyword evidence="3" id="KW-0812">Transmembrane</keyword>
<dbReference type="Gene3D" id="2.60.40.1240">
    <property type="match status" value="1"/>
</dbReference>
<dbReference type="InterPro" id="IPR029050">
    <property type="entry name" value="Immunoprotect_excell_Ig-like"/>
</dbReference>
<keyword evidence="3" id="KW-0472">Membrane</keyword>
<evidence type="ECO:0000313" key="5">
    <source>
        <dbReference type="EMBL" id="AAZ55637.1"/>
    </source>
</evidence>